<dbReference type="PANTHER" id="PTHR48100:SF1">
    <property type="entry name" value="HISTIDINE PHOSPHATASE FAMILY PROTEIN-RELATED"/>
    <property type="match status" value="1"/>
</dbReference>
<comment type="caution">
    <text evidence="2">The sequence shown here is derived from an EMBL/GenBank/DDBJ whole genome shotgun (WGS) entry which is preliminary data.</text>
</comment>
<dbReference type="GO" id="GO:0016787">
    <property type="term" value="F:hydrolase activity"/>
    <property type="evidence" value="ECO:0007669"/>
    <property type="project" value="UniProtKB-KW"/>
</dbReference>
<protein>
    <submittedName>
        <fullName evidence="2">Histidine phosphatase family protein</fullName>
        <ecNumber evidence="2">3.1.3.-</ecNumber>
    </submittedName>
</protein>
<gene>
    <name evidence="2" type="ORF">ACFPOC_03775</name>
</gene>
<keyword evidence="2" id="KW-0378">Hydrolase</keyword>
<dbReference type="InterPro" id="IPR013078">
    <property type="entry name" value="His_Pase_superF_clade-1"/>
</dbReference>
<accession>A0ABW0S9J0</accession>
<dbReference type="Gene3D" id="3.40.50.1240">
    <property type="entry name" value="Phosphoglycerate mutase-like"/>
    <property type="match status" value="1"/>
</dbReference>
<evidence type="ECO:0000256" key="1">
    <source>
        <dbReference type="SAM" id="MobiDB-lite"/>
    </source>
</evidence>
<dbReference type="CDD" id="cd07067">
    <property type="entry name" value="HP_PGM_like"/>
    <property type="match status" value="1"/>
</dbReference>
<dbReference type="SUPFAM" id="SSF53254">
    <property type="entry name" value="Phosphoglycerate mutase-like"/>
    <property type="match status" value="1"/>
</dbReference>
<dbReference type="EC" id="3.1.3.-" evidence="2"/>
<evidence type="ECO:0000313" key="2">
    <source>
        <dbReference type="EMBL" id="MFC5565534.1"/>
    </source>
</evidence>
<dbReference type="SMART" id="SM00855">
    <property type="entry name" value="PGAM"/>
    <property type="match status" value="1"/>
</dbReference>
<dbReference type="InterPro" id="IPR050275">
    <property type="entry name" value="PGM_Phosphatase"/>
</dbReference>
<sequence length="192" mass="20390">MRHAAHADFGRRLTGRAPGVPLTPEGERQAEALGRRLAPEGLDAIQTSPRERARATAEAVARHSGAPVTVVEALDEVDFGDWTGTAFADLDGPAWDDWNARRATARVPGGESMGEAADRIARHVDGLAARGGQRIALVSHCDMIRALVARVLGLSLDNLLRFEIGPASVSRLEAGPWGARVLSLNETFGTTA</sequence>
<dbReference type="RefSeq" id="WP_342454126.1">
    <property type="nucleotide sequence ID" value="NZ_JAGGJP010000002.1"/>
</dbReference>
<keyword evidence="3" id="KW-1185">Reference proteome</keyword>
<organism evidence="2 3">
    <name type="scientific">Rubellimicrobium aerolatum</name>
    <dbReference type="NCBI Taxonomy" id="490979"/>
    <lineage>
        <taxon>Bacteria</taxon>
        <taxon>Pseudomonadati</taxon>
        <taxon>Pseudomonadota</taxon>
        <taxon>Alphaproteobacteria</taxon>
        <taxon>Rhodobacterales</taxon>
        <taxon>Roseobacteraceae</taxon>
        <taxon>Rubellimicrobium</taxon>
    </lineage>
</organism>
<feature type="compositionally biased region" description="Basic and acidic residues" evidence="1">
    <location>
        <begin position="1"/>
        <end position="11"/>
    </location>
</feature>
<name>A0ABW0S9J0_9RHOB</name>
<dbReference type="PANTHER" id="PTHR48100">
    <property type="entry name" value="BROAD-SPECIFICITY PHOSPHATASE YOR283W-RELATED"/>
    <property type="match status" value="1"/>
</dbReference>
<dbReference type="Pfam" id="PF00300">
    <property type="entry name" value="His_Phos_1"/>
    <property type="match status" value="1"/>
</dbReference>
<dbReference type="EMBL" id="JBHSNA010000002">
    <property type="protein sequence ID" value="MFC5565534.1"/>
    <property type="molecule type" value="Genomic_DNA"/>
</dbReference>
<proteinExistence type="predicted"/>
<evidence type="ECO:0000313" key="3">
    <source>
        <dbReference type="Proteomes" id="UP001596056"/>
    </source>
</evidence>
<reference evidence="3" key="1">
    <citation type="journal article" date="2019" name="Int. J. Syst. Evol. Microbiol.">
        <title>The Global Catalogue of Microorganisms (GCM) 10K type strain sequencing project: providing services to taxonomists for standard genome sequencing and annotation.</title>
        <authorList>
            <consortium name="The Broad Institute Genomics Platform"/>
            <consortium name="The Broad Institute Genome Sequencing Center for Infectious Disease"/>
            <person name="Wu L."/>
            <person name="Ma J."/>
        </authorList>
    </citation>
    <scope>NUCLEOTIDE SEQUENCE [LARGE SCALE GENOMIC DNA]</scope>
    <source>
        <strain evidence="3">KACC 11588</strain>
    </source>
</reference>
<dbReference type="Proteomes" id="UP001596056">
    <property type="component" value="Unassembled WGS sequence"/>
</dbReference>
<feature type="region of interest" description="Disordered" evidence="1">
    <location>
        <begin position="1"/>
        <end position="25"/>
    </location>
</feature>
<dbReference type="PIRSF" id="PIRSF000709">
    <property type="entry name" value="6PFK_2-Ptase"/>
    <property type="match status" value="1"/>
</dbReference>
<dbReference type="InterPro" id="IPR029033">
    <property type="entry name" value="His_PPase_superfam"/>
</dbReference>